<protein>
    <submittedName>
        <fullName evidence="2">Uncharacterized protein</fullName>
    </submittedName>
</protein>
<evidence type="ECO:0000313" key="3">
    <source>
        <dbReference type="Proteomes" id="UP000593560"/>
    </source>
</evidence>
<organism evidence="2 3">
    <name type="scientific">Gossypium harknessii</name>
    <dbReference type="NCBI Taxonomy" id="34285"/>
    <lineage>
        <taxon>Eukaryota</taxon>
        <taxon>Viridiplantae</taxon>
        <taxon>Streptophyta</taxon>
        <taxon>Embryophyta</taxon>
        <taxon>Tracheophyta</taxon>
        <taxon>Spermatophyta</taxon>
        <taxon>Magnoliopsida</taxon>
        <taxon>eudicotyledons</taxon>
        <taxon>Gunneridae</taxon>
        <taxon>Pentapetalae</taxon>
        <taxon>rosids</taxon>
        <taxon>malvids</taxon>
        <taxon>Malvales</taxon>
        <taxon>Malvaceae</taxon>
        <taxon>Malvoideae</taxon>
        <taxon>Gossypium</taxon>
    </lineage>
</organism>
<reference evidence="2 3" key="1">
    <citation type="journal article" date="2019" name="Genome Biol. Evol.">
        <title>Insights into the evolution of the New World diploid cottons (Gossypium, subgenus Houzingenia) based on genome sequencing.</title>
        <authorList>
            <person name="Grover C.E."/>
            <person name="Arick M.A. 2nd"/>
            <person name="Thrash A."/>
            <person name="Conover J.L."/>
            <person name="Sanders W.S."/>
            <person name="Peterson D.G."/>
            <person name="Frelichowski J.E."/>
            <person name="Scheffler J.A."/>
            <person name="Scheffler B.E."/>
            <person name="Wendel J.F."/>
        </authorList>
    </citation>
    <scope>NUCLEOTIDE SEQUENCE [LARGE SCALE GENOMIC DNA]</scope>
    <source>
        <strain evidence="2">0</strain>
        <tissue evidence="2">Leaf</tissue>
    </source>
</reference>
<accession>A0A7J9G0I6</accession>
<keyword evidence="3" id="KW-1185">Reference proteome</keyword>
<dbReference type="Proteomes" id="UP000593560">
    <property type="component" value="Unassembled WGS sequence"/>
</dbReference>
<evidence type="ECO:0000256" key="1">
    <source>
        <dbReference type="SAM" id="MobiDB-lite"/>
    </source>
</evidence>
<comment type="caution">
    <text evidence="2">The sequence shown here is derived from an EMBL/GenBank/DDBJ whole genome shotgun (WGS) entry which is preliminary data.</text>
</comment>
<feature type="compositionally biased region" description="Acidic residues" evidence="1">
    <location>
        <begin position="120"/>
        <end position="133"/>
    </location>
</feature>
<dbReference type="OrthoDB" id="995910at2759"/>
<gene>
    <name evidence="2" type="ORF">Gohar_015672</name>
</gene>
<dbReference type="EMBL" id="JABFAD010000001">
    <property type="protein sequence ID" value="MBA0791072.1"/>
    <property type="molecule type" value="Genomic_DNA"/>
</dbReference>
<proteinExistence type="predicted"/>
<sequence>MALCKEIWTLVKYHRWERFCVTPKENTVIPVVQEFYASFRDQEMRKMQGEIWDTITVRGEEHVELQRKQIIGWNQRKKEKIDVPTVFKRKEQVTAWKGTTLNYPSDMFGPTQTHQGDEEKTSDEEDEVDEQEF</sequence>
<dbReference type="AlphaFoldDB" id="A0A7J9G0I6"/>
<evidence type="ECO:0000313" key="2">
    <source>
        <dbReference type="EMBL" id="MBA0791072.1"/>
    </source>
</evidence>
<feature type="region of interest" description="Disordered" evidence="1">
    <location>
        <begin position="101"/>
        <end position="133"/>
    </location>
</feature>
<name>A0A7J9G0I6_9ROSI</name>